<dbReference type="PROSITE" id="PS51198">
    <property type="entry name" value="UVRD_HELICASE_ATP_BIND"/>
    <property type="match status" value="1"/>
</dbReference>
<sequence length="733" mass="80170">MPAVTDHVFNLPAGSPKSASTRIESDVRHFADTAASLAGTVDVLSTRLDATRKAEGGGGQRASDRDLEIHQLAGRLRTLRRFGLDLCIGRMTLTDELEPVYVGRVGLTDSTGRQLLVDWRTPAAAPFFNATAAQPMGVRSRRRYRWARGQITDYWDEVFTADAVDDGVWLDGDSALLAGLSASRSPRMRDVLSTIQADQDAIIRADSAGALVVDGGPGTGKTVVALHRAAYLLYSDARLTRGRLLIVGPHEQYLSYVADVLPSLGEEGVQTCTLRDLVAEGDTAVPETDDAVTALKSTAGMVDAIETAVRWYEEPPTEPLLVETEWADVTVRRRDWAEAFTAPEAGTPHNEARGAVWQYLAETVQRRIGDDDLDRDDVQEALQRNESLAAAVGRAWPMLDATDLVGDLWSVPAFLRMCAPWLTPDEVRLLQRERPDAWTDADLPLLDAARNRLGDRSADDRRRRRSAALRAERRRMDLVVDDLMASTTYDDGEGLMSMLRQDDLRDVLVDESAAPDVEPDALDGPFAHIIVDEAQELTPAQWRMVLRRNPSGSITIVGDRAQARAGFAETWSERLRSVGCRDVCVESLSINYRTPAEVMEAAEPVIRAAIPDANVPSSIRESGLPVRHASHRDRDAIVAEWLERNDEGVACVIGDPDFAGTDRVRALDPITAKGLEFDLVVVVESEVFGAGVFGAGITGAVDRYVSMTRATRELVILHPEGGRAGNPDERSTV</sequence>
<dbReference type="PANTHER" id="PTHR11070">
    <property type="entry name" value="UVRD / RECB / PCRA DNA HELICASE FAMILY MEMBER"/>
    <property type="match status" value="1"/>
</dbReference>
<dbReference type="GO" id="GO:0005829">
    <property type="term" value="C:cytosol"/>
    <property type="evidence" value="ECO:0007669"/>
    <property type="project" value="TreeGrafter"/>
</dbReference>
<evidence type="ECO:0000256" key="1">
    <source>
        <dbReference type="ARBA" id="ARBA00022741"/>
    </source>
</evidence>
<evidence type="ECO:0000313" key="9">
    <source>
        <dbReference type="Proteomes" id="UP000005845"/>
    </source>
</evidence>
<dbReference type="PANTHER" id="PTHR11070:SF45">
    <property type="entry name" value="DNA 3'-5' HELICASE"/>
    <property type="match status" value="1"/>
</dbReference>
<keyword evidence="3 5" id="KW-0347">Helicase</keyword>
<protein>
    <recommendedName>
        <fullName evidence="7">UvrD-like helicase ATP-binding domain-containing protein</fullName>
    </recommendedName>
</protein>
<accession>H5U6U8</accession>
<dbReference type="GO" id="GO:0043138">
    <property type="term" value="F:3'-5' DNA helicase activity"/>
    <property type="evidence" value="ECO:0007669"/>
    <property type="project" value="TreeGrafter"/>
</dbReference>
<dbReference type="AlphaFoldDB" id="H5U6U8"/>
<dbReference type="InterPro" id="IPR014016">
    <property type="entry name" value="UvrD-like_ATP-bd"/>
</dbReference>
<name>H5U6U8_9ACTN</name>
<dbReference type="eggNOG" id="COG3973">
    <property type="taxonomic scope" value="Bacteria"/>
</dbReference>
<organism evidence="8 9">
    <name type="scientific">Gordonia sputi NBRC 100414</name>
    <dbReference type="NCBI Taxonomy" id="1089453"/>
    <lineage>
        <taxon>Bacteria</taxon>
        <taxon>Bacillati</taxon>
        <taxon>Actinomycetota</taxon>
        <taxon>Actinomycetes</taxon>
        <taxon>Mycobacteriales</taxon>
        <taxon>Gordoniaceae</taxon>
        <taxon>Gordonia</taxon>
    </lineage>
</organism>
<dbReference type="RefSeq" id="WP_005208938.1">
    <property type="nucleotide sequence ID" value="NZ_BAFC01000128.1"/>
</dbReference>
<dbReference type="NCBIfam" id="NF041254">
    <property type="entry name" value="motor_HelR"/>
    <property type="match status" value="1"/>
</dbReference>
<comment type="caution">
    <text evidence="8">The sequence shown here is derived from an EMBL/GenBank/DDBJ whole genome shotgun (WGS) entry which is preliminary data.</text>
</comment>
<evidence type="ECO:0000256" key="6">
    <source>
        <dbReference type="SAM" id="MobiDB-lite"/>
    </source>
</evidence>
<evidence type="ECO:0000256" key="2">
    <source>
        <dbReference type="ARBA" id="ARBA00022801"/>
    </source>
</evidence>
<evidence type="ECO:0000256" key="5">
    <source>
        <dbReference type="PROSITE-ProRule" id="PRU00560"/>
    </source>
</evidence>
<dbReference type="GO" id="GO:0003677">
    <property type="term" value="F:DNA binding"/>
    <property type="evidence" value="ECO:0007669"/>
    <property type="project" value="InterPro"/>
</dbReference>
<dbReference type="GO" id="GO:0016787">
    <property type="term" value="F:hydrolase activity"/>
    <property type="evidence" value="ECO:0007669"/>
    <property type="project" value="UniProtKB-UniRule"/>
</dbReference>
<evidence type="ECO:0000313" key="8">
    <source>
        <dbReference type="EMBL" id="GAB41456.1"/>
    </source>
</evidence>
<evidence type="ECO:0000256" key="4">
    <source>
        <dbReference type="ARBA" id="ARBA00022840"/>
    </source>
</evidence>
<proteinExistence type="predicted"/>
<feature type="region of interest" description="Disordered" evidence="6">
    <location>
        <begin position="1"/>
        <end position="20"/>
    </location>
</feature>
<evidence type="ECO:0000256" key="3">
    <source>
        <dbReference type="ARBA" id="ARBA00022806"/>
    </source>
</evidence>
<dbReference type="InterPro" id="IPR027417">
    <property type="entry name" value="P-loop_NTPase"/>
</dbReference>
<dbReference type="Proteomes" id="UP000005845">
    <property type="component" value="Unassembled WGS sequence"/>
</dbReference>
<dbReference type="EMBL" id="BAFC01000128">
    <property type="protein sequence ID" value="GAB41456.1"/>
    <property type="molecule type" value="Genomic_DNA"/>
</dbReference>
<reference evidence="8 9" key="1">
    <citation type="submission" date="2012-02" db="EMBL/GenBank/DDBJ databases">
        <title>Whole genome shotgun sequence of Gordonia sputi NBRC 100414.</title>
        <authorList>
            <person name="Yoshida I."/>
            <person name="Hosoyama A."/>
            <person name="Tsuchikane K."/>
            <person name="Katsumata H."/>
            <person name="Yamazaki S."/>
            <person name="Fujita N."/>
        </authorList>
    </citation>
    <scope>NUCLEOTIDE SEQUENCE [LARGE SCALE GENOMIC DNA]</scope>
    <source>
        <strain evidence="8 9">NBRC 100414</strain>
    </source>
</reference>
<keyword evidence="9" id="KW-1185">Reference proteome</keyword>
<dbReference type="Gene3D" id="3.40.50.300">
    <property type="entry name" value="P-loop containing nucleotide triphosphate hydrolases"/>
    <property type="match status" value="3"/>
</dbReference>
<dbReference type="GO" id="GO:0000725">
    <property type="term" value="P:recombinational repair"/>
    <property type="evidence" value="ECO:0007669"/>
    <property type="project" value="TreeGrafter"/>
</dbReference>
<feature type="domain" description="UvrD-like helicase ATP-binding" evidence="7">
    <location>
        <begin position="194"/>
        <end position="595"/>
    </location>
</feature>
<keyword evidence="4 5" id="KW-0067">ATP-binding</keyword>
<dbReference type="InterPro" id="IPR000212">
    <property type="entry name" value="DNA_helicase_UvrD/REP"/>
</dbReference>
<feature type="binding site" evidence="5">
    <location>
        <begin position="215"/>
        <end position="222"/>
    </location>
    <ligand>
        <name>ATP</name>
        <dbReference type="ChEBI" id="CHEBI:30616"/>
    </ligand>
</feature>
<dbReference type="GO" id="GO:0005524">
    <property type="term" value="F:ATP binding"/>
    <property type="evidence" value="ECO:0007669"/>
    <property type="project" value="UniProtKB-UniRule"/>
</dbReference>
<dbReference type="SUPFAM" id="SSF52540">
    <property type="entry name" value="P-loop containing nucleoside triphosphate hydrolases"/>
    <property type="match status" value="1"/>
</dbReference>
<gene>
    <name evidence="8" type="ORF">GOSPT_130_00320</name>
</gene>
<keyword evidence="2 5" id="KW-0378">Hydrolase</keyword>
<evidence type="ECO:0000259" key="7">
    <source>
        <dbReference type="PROSITE" id="PS51198"/>
    </source>
</evidence>
<keyword evidence="1 5" id="KW-0547">Nucleotide-binding</keyword>